<gene>
    <name evidence="1" type="ORF">ARMSODRAFT_148067</name>
</gene>
<dbReference type="EMBL" id="KZ293428">
    <property type="protein sequence ID" value="PBK69826.1"/>
    <property type="molecule type" value="Genomic_DNA"/>
</dbReference>
<protein>
    <submittedName>
        <fullName evidence="1">Uncharacterized protein</fullName>
    </submittedName>
</protein>
<dbReference type="AlphaFoldDB" id="A0A2H3C3E6"/>
<proteinExistence type="predicted"/>
<organism evidence="1 2">
    <name type="scientific">Armillaria solidipes</name>
    <dbReference type="NCBI Taxonomy" id="1076256"/>
    <lineage>
        <taxon>Eukaryota</taxon>
        <taxon>Fungi</taxon>
        <taxon>Dikarya</taxon>
        <taxon>Basidiomycota</taxon>
        <taxon>Agaricomycotina</taxon>
        <taxon>Agaricomycetes</taxon>
        <taxon>Agaricomycetidae</taxon>
        <taxon>Agaricales</taxon>
        <taxon>Marasmiineae</taxon>
        <taxon>Physalacriaceae</taxon>
        <taxon>Armillaria</taxon>
    </lineage>
</organism>
<sequence>MHASDRRQIHLLSACAACVWVDTIHSKSVSVKTSYYLSFTRNWRIRSNISTGVRSEAQKCPDLQFHTCRFSVNNIAPPHDASLLTALYYYRQWPGLADSDSRHGPQAYFHVYLLEPQHYRLMSMREPHANESVSGTEPGEPLGYTDVDVKVASRFDTKTAAVALSSNDLHTPQVFGFPP</sequence>
<evidence type="ECO:0000313" key="1">
    <source>
        <dbReference type="EMBL" id="PBK69826.1"/>
    </source>
</evidence>
<dbReference type="Proteomes" id="UP000218334">
    <property type="component" value="Unassembled WGS sequence"/>
</dbReference>
<reference evidence="2" key="1">
    <citation type="journal article" date="2017" name="Nat. Ecol. Evol.">
        <title>Genome expansion and lineage-specific genetic innovations in the forest pathogenic fungi Armillaria.</title>
        <authorList>
            <person name="Sipos G."/>
            <person name="Prasanna A.N."/>
            <person name="Walter M.C."/>
            <person name="O'Connor E."/>
            <person name="Balint B."/>
            <person name="Krizsan K."/>
            <person name="Kiss B."/>
            <person name="Hess J."/>
            <person name="Varga T."/>
            <person name="Slot J."/>
            <person name="Riley R."/>
            <person name="Boka B."/>
            <person name="Rigling D."/>
            <person name="Barry K."/>
            <person name="Lee J."/>
            <person name="Mihaltcheva S."/>
            <person name="LaButti K."/>
            <person name="Lipzen A."/>
            <person name="Waldron R."/>
            <person name="Moloney N.M."/>
            <person name="Sperisen C."/>
            <person name="Kredics L."/>
            <person name="Vagvoelgyi C."/>
            <person name="Patrignani A."/>
            <person name="Fitzpatrick D."/>
            <person name="Nagy I."/>
            <person name="Doyle S."/>
            <person name="Anderson J.B."/>
            <person name="Grigoriev I.V."/>
            <person name="Gueldener U."/>
            <person name="Muensterkoetter M."/>
            <person name="Nagy L.G."/>
        </authorList>
    </citation>
    <scope>NUCLEOTIDE SEQUENCE [LARGE SCALE GENOMIC DNA]</scope>
    <source>
        <strain evidence="2">28-4</strain>
    </source>
</reference>
<evidence type="ECO:0000313" key="2">
    <source>
        <dbReference type="Proteomes" id="UP000218334"/>
    </source>
</evidence>
<accession>A0A2H3C3E6</accession>
<name>A0A2H3C3E6_9AGAR</name>
<keyword evidence="2" id="KW-1185">Reference proteome</keyword>